<proteinExistence type="predicted"/>
<feature type="transmembrane region" description="Helical" evidence="1">
    <location>
        <begin position="89"/>
        <end position="107"/>
    </location>
</feature>
<evidence type="ECO:0000313" key="2">
    <source>
        <dbReference type="EMBL" id="SFW28499.1"/>
    </source>
</evidence>
<evidence type="ECO:0000313" key="3">
    <source>
        <dbReference type="Proteomes" id="UP000182248"/>
    </source>
</evidence>
<feature type="transmembrane region" description="Helical" evidence="1">
    <location>
        <begin position="269"/>
        <end position="291"/>
    </location>
</feature>
<evidence type="ECO:0000256" key="1">
    <source>
        <dbReference type="SAM" id="Phobius"/>
    </source>
</evidence>
<feature type="transmembrane region" description="Helical" evidence="1">
    <location>
        <begin position="330"/>
        <end position="350"/>
    </location>
</feature>
<keyword evidence="1" id="KW-1133">Transmembrane helix</keyword>
<dbReference type="STRING" id="1150368.SAMN02927921_00917"/>
<protein>
    <submittedName>
        <fullName evidence="2">Uncharacterized protein</fullName>
    </submittedName>
</protein>
<dbReference type="EMBL" id="FPJE01000004">
    <property type="protein sequence ID" value="SFW28499.1"/>
    <property type="molecule type" value="Genomic_DNA"/>
</dbReference>
<gene>
    <name evidence="2" type="ORF">SAMN02927921_00917</name>
</gene>
<feature type="transmembrane region" description="Helical" evidence="1">
    <location>
        <begin position="297"/>
        <end position="318"/>
    </location>
</feature>
<name>A0A1K1MZF7_9FLAO</name>
<keyword evidence="1" id="KW-0812">Transmembrane</keyword>
<reference evidence="2 3" key="1">
    <citation type="submission" date="2016-11" db="EMBL/GenBank/DDBJ databases">
        <authorList>
            <person name="Jaros S."/>
            <person name="Januszkiewicz K."/>
            <person name="Wedrychowicz H."/>
        </authorList>
    </citation>
    <scope>NUCLEOTIDE SEQUENCE [LARGE SCALE GENOMIC DNA]</scope>
    <source>
        <strain evidence="2 3">CGMCC 1.12145</strain>
    </source>
</reference>
<sequence length="356" mass="41232">MDIMKNKEKLPYCLNCGADLGEAQNYCPVCGQENWDQKVPLKTFISDFFSTYFNFDSTFFKTVPAFFFRPGKLTNLYNQGKRRVYLNPIRLYLVMSIFYFFAVSLIIPRNFFDRVMTTDYLGMLDENIALQDTLVAQDHPENNKRAEIDSVLRVAGNKNPSVLSGLDTLVTKLRKDPENKTGWRELKILAQDPAVSDTTFARAWGESNLKGLDFANIETRRNFVANSNLFLLGFARNLPVMMLFLLPFFALMLKLLYIRGDRYYVEHLIHGLHLHSFAYLIYGLGITLIYFGVGDATWVSIILFMLVSTYAYISLLNVYGQGWFKTLLKFNVLGFVYFVLFWVALCYEIYLSLRFI</sequence>
<dbReference type="RefSeq" id="WP_139276001.1">
    <property type="nucleotide sequence ID" value="NZ_FPJE01000004.1"/>
</dbReference>
<keyword evidence="3" id="KW-1185">Reference proteome</keyword>
<feature type="transmembrane region" description="Helical" evidence="1">
    <location>
        <begin position="238"/>
        <end position="257"/>
    </location>
</feature>
<keyword evidence="1" id="KW-0472">Membrane</keyword>
<organism evidence="2 3">
    <name type="scientific">Sinomicrobium oceani</name>
    <dbReference type="NCBI Taxonomy" id="1150368"/>
    <lineage>
        <taxon>Bacteria</taxon>
        <taxon>Pseudomonadati</taxon>
        <taxon>Bacteroidota</taxon>
        <taxon>Flavobacteriia</taxon>
        <taxon>Flavobacteriales</taxon>
        <taxon>Flavobacteriaceae</taxon>
        <taxon>Sinomicrobium</taxon>
    </lineage>
</organism>
<dbReference type="InterPro" id="IPR022134">
    <property type="entry name" value="DUF3667"/>
</dbReference>
<dbReference type="OrthoDB" id="675873at2"/>
<dbReference type="AlphaFoldDB" id="A0A1K1MZF7"/>
<accession>A0A1K1MZF7</accession>
<dbReference type="Pfam" id="PF12412">
    <property type="entry name" value="DUF3667"/>
    <property type="match status" value="1"/>
</dbReference>
<dbReference type="Proteomes" id="UP000182248">
    <property type="component" value="Unassembled WGS sequence"/>
</dbReference>